<evidence type="ECO:0008006" key="4">
    <source>
        <dbReference type="Google" id="ProtNLM"/>
    </source>
</evidence>
<proteinExistence type="predicted"/>
<sequence length="73" mass="7494">MTRTRLGRAAAVLALALALAGCSTTVSLEPAKDANNPKCAAIMVRLPGNLDGQQRAWTDAQSTAAWAARPGSS</sequence>
<dbReference type="EMBL" id="CP091139">
    <property type="protein sequence ID" value="UUT35453.1"/>
    <property type="molecule type" value="Genomic_DNA"/>
</dbReference>
<keyword evidence="3" id="KW-1185">Reference proteome</keyword>
<gene>
    <name evidence="2" type="ORF">L2X98_18885</name>
</gene>
<name>A0ABY5NJY1_9MICO</name>
<feature type="signal peptide" evidence="1">
    <location>
        <begin position="1"/>
        <end position="28"/>
    </location>
</feature>
<keyword evidence="1" id="KW-0732">Signal</keyword>
<dbReference type="RefSeq" id="WP_259612054.1">
    <property type="nucleotide sequence ID" value="NZ_CP091139.2"/>
</dbReference>
<protein>
    <recommendedName>
        <fullName evidence="4">Alpha/beta hydrolase</fullName>
    </recommendedName>
</protein>
<evidence type="ECO:0000313" key="3">
    <source>
        <dbReference type="Proteomes" id="UP001054811"/>
    </source>
</evidence>
<dbReference type="Proteomes" id="UP001054811">
    <property type="component" value="Chromosome"/>
</dbReference>
<evidence type="ECO:0000256" key="1">
    <source>
        <dbReference type="SAM" id="SignalP"/>
    </source>
</evidence>
<organism evidence="2 3">
    <name type="scientific">Microbacterium elymi</name>
    <dbReference type="NCBI Taxonomy" id="2909587"/>
    <lineage>
        <taxon>Bacteria</taxon>
        <taxon>Bacillati</taxon>
        <taxon>Actinomycetota</taxon>
        <taxon>Actinomycetes</taxon>
        <taxon>Micrococcales</taxon>
        <taxon>Microbacteriaceae</taxon>
        <taxon>Microbacterium</taxon>
    </lineage>
</organism>
<evidence type="ECO:0000313" key="2">
    <source>
        <dbReference type="EMBL" id="UUT35453.1"/>
    </source>
</evidence>
<reference evidence="2" key="1">
    <citation type="submission" date="2022-01" db="EMBL/GenBank/DDBJ databases">
        <title>Microbacterium eymi and Microbacterium rhizovicinus sp. nov., isolated from the rhizospheric soil of Elymus tsukushiensis, a plant native to the Dokdo Islands, Republic of Korea.</title>
        <authorList>
            <person name="Hwang Y.J."/>
        </authorList>
    </citation>
    <scope>NUCLEOTIDE SEQUENCE</scope>
    <source>
        <strain evidence="2">KUDC0405</strain>
    </source>
</reference>
<dbReference type="PROSITE" id="PS51257">
    <property type="entry name" value="PROKAR_LIPOPROTEIN"/>
    <property type="match status" value="1"/>
</dbReference>
<accession>A0ABY5NJY1</accession>
<feature type="chain" id="PRO_5046132744" description="Alpha/beta hydrolase" evidence="1">
    <location>
        <begin position="29"/>
        <end position="73"/>
    </location>
</feature>